<dbReference type="Proteomes" id="UP000001798">
    <property type="component" value="Chromosome 5"/>
</dbReference>
<dbReference type="OrthoDB" id="3468529at2759"/>
<keyword evidence="2" id="KW-1185">Reference proteome</keyword>
<organism evidence="1 2">
    <name type="scientific">Botryotinia fuckeliana (strain B05.10)</name>
    <name type="common">Noble rot fungus</name>
    <name type="synonym">Botrytis cinerea</name>
    <dbReference type="NCBI Taxonomy" id="332648"/>
    <lineage>
        <taxon>Eukaryota</taxon>
        <taxon>Fungi</taxon>
        <taxon>Dikarya</taxon>
        <taxon>Ascomycota</taxon>
        <taxon>Pezizomycotina</taxon>
        <taxon>Leotiomycetes</taxon>
        <taxon>Helotiales</taxon>
        <taxon>Sclerotiniaceae</taxon>
        <taxon>Botrytis</taxon>
    </lineage>
</organism>
<dbReference type="RefSeq" id="XP_001559950.1">
    <property type="nucleotide sequence ID" value="XM_001559900.2"/>
</dbReference>
<dbReference type="GeneID" id="5440581"/>
<dbReference type="AlphaFoldDB" id="A0A384JH56"/>
<name>A0A384JH56_BOTFB</name>
<evidence type="ECO:0000313" key="2">
    <source>
        <dbReference type="Proteomes" id="UP000001798"/>
    </source>
</evidence>
<protein>
    <submittedName>
        <fullName evidence="1">Uncharacterized protein</fullName>
    </submittedName>
</protein>
<accession>A0A384JH56</accession>
<evidence type="ECO:0000313" key="1">
    <source>
        <dbReference type="EMBL" id="ATZ49925.1"/>
    </source>
</evidence>
<reference evidence="1 2" key="2">
    <citation type="journal article" date="2012" name="Eukaryot. Cell">
        <title>Genome update of Botrytis cinerea strains B05.10 and T4.</title>
        <authorList>
            <person name="Staats M."/>
            <person name="van Kan J.A."/>
        </authorList>
    </citation>
    <scope>NUCLEOTIDE SEQUENCE [LARGE SCALE GENOMIC DNA]</scope>
    <source>
        <strain evidence="1 2">B05.10</strain>
    </source>
</reference>
<proteinExistence type="predicted"/>
<reference evidence="1 2" key="1">
    <citation type="journal article" date="2011" name="PLoS Genet.">
        <title>Genomic analysis of the necrotrophic fungal pathogens Sclerotinia sclerotiorum and Botrytis cinerea.</title>
        <authorList>
            <person name="Amselem J."/>
            <person name="Cuomo C.A."/>
            <person name="van Kan J.A."/>
            <person name="Viaud M."/>
            <person name="Benito E.P."/>
            <person name="Couloux A."/>
            <person name="Coutinho P.M."/>
            <person name="de Vries R.P."/>
            <person name="Dyer P.S."/>
            <person name="Fillinger S."/>
            <person name="Fournier E."/>
            <person name="Gout L."/>
            <person name="Hahn M."/>
            <person name="Kohn L."/>
            <person name="Lapalu N."/>
            <person name="Plummer K.M."/>
            <person name="Pradier J.M."/>
            <person name="Quevillon E."/>
            <person name="Sharon A."/>
            <person name="Simon A."/>
            <person name="ten Have A."/>
            <person name="Tudzynski B."/>
            <person name="Tudzynski P."/>
            <person name="Wincker P."/>
            <person name="Andrew M."/>
            <person name="Anthouard V."/>
            <person name="Beever R.E."/>
            <person name="Beffa R."/>
            <person name="Benoit I."/>
            <person name="Bouzid O."/>
            <person name="Brault B."/>
            <person name="Chen Z."/>
            <person name="Choquer M."/>
            <person name="Collemare J."/>
            <person name="Cotton P."/>
            <person name="Danchin E.G."/>
            <person name="Da Silva C."/>
            <person name="Gautier A."/>
            <person name="Giraud C."/>
            <person name="Giraud T."/>
            <person name="Gonzalez C."/>
            <person name="Grossetete S."/>
            <person name="Guldener U."/>
            <person name="Henrissat B."/>
            <person name="Howlett B.J."/>
            <person name="Kodira C."/>
            <person name="Kretschmer M."/>
            <person name="Lappartient A."/>
            <person name="Leroch M."/>
            <person name="Levis C."/>
            <person name="Mauceli E."/>
            <person name="Neuveglise C."/>
            <person name="Oeser B."/>
            <person name="Pearson M."/>
            <person name="Poulain J."/>
            <person name="Poussereau N."/>
            <person name="Quesneville H."/>
            <person name="Rascle C."/>
            <person name="Schumacher J."/>
            <person name="Segurens B."/>
            <person name="Sexton A."/>
            <person name="Silva E."/>
            <person name="Sirven C."/>
            <person name="Soanes D.M."/>
            <person name="Talbot N.J."/>
            <person name="Templeton M."/>
            <person name="Yandava C."/>
            <person name="Yarden O."/>
            <person name="Zeng Q."/>
            <person name="Rollins J.A."/>
            <person name="Lebrun M.H."/>
            <person name="Dickman M."/>
        </authorList>
    </citation>
    <scope>NUCLEOTIDE SEQUENCE [LARGE SCALE GENOMIC DNA]</scope>
    <source>
        <strain evidence="1 2">B05.10</strain>
    </source>
</reference>
<sequence>MCFTYQVDYGCTNERKERHNLFVHRRCELGRLERCPITVKIIELNRLFCEECLERGLATTKCPPYKIPGTRAKYLVQALDQEAQNGEVVLKNDYLKRQALFFSGCSVARNLQGISGDHAPFHIQELMHRRLNNQDIDIIKRLAIETQRVHVGGFANGYSYVYPVATMLHKALLGSIIVRAESNGIIQSCCKRGTHEPLDIGYQGVNVAVRFGLANVANPHDNERECGSCNNHPRPDGQPCLECRRSVKRYVKYKGKAGSVDFVDSNITPWELRVVKDMYGRFYSENAKPASFKKSTR</sequence>
<dbReference type="VEuPathDB" id="FungiDB:Bcin05g03220"/>
<dbReference type="KEGG" id="bfu:BCIN_05g03220"/>
<reference evidence="1 2" key="3">
    <citation type="journal article" date="2017" name="Mol. Plant Pathol.">
        <title>A gapless genome sequence of the fungus Botrytis cinerea.</title>
        <authorList>
            <person name="Van Kan J.A."/>
            <person name="Stassen J.H."/>
            <person name="Mosbach A."/>
            <person name="Van Der Lee T.A."/>
            <person name="Faino L."/>
            <person name="Farmer A.D."/>
            <person name="Papasotiriou D.G."/>
            <person name="Zhou S."/>
            <person name="Seidl M.F."/>
            <person name="Cottam E."/>
            <person name="Edel D."/>
            <person name="Hahn M."/>
            <person name="Schwartz D.C."/>
            <person name="Dietrich R.A."/>
            <person name="Widdison S."/>
            <person name="Scalliet G."/>
        </authorList>
    </citation>
    <scope>NUCLEOTIDE SEQUENCE [LARGE SCALE GENOMIC DNA]</scope>
    <source>
        <strain evidence="1 2">B05.10</strain>
    </source>
</reference>
<dbReference type="EMBL" id="CP009809">
    <property type="protein sequence ID" value="ATZ49925.1"/>
    <property type="molecule type" value="Genomic_DNA"/>
</dbReference>
<gene>
    <name evidence="1" type="ORF">BCIN_05g03220</name>
</gene>